<evidence type="ECO:0000259" key="7">
    <source>
        <dbReference type="PROSITE" id="PS51918"/>
    </source>
</evidence>
<dbReference type="InterPro" id="IPR017200">
    <property type="entry name" value="PqqE-like"/>
</dbReference>
<dbReference type="SFLD" id="SFLDG01067">
    <property type="entry name" value="SPASM/twitch_domain_containing"/>
    <property type="match status" value="1"/>
</dbReference>
<evidence type="ECO:0000256" key="4">
    <source>
        <dbReference type="ARBA" id="ARBA00022723"/>
    </source>
</evidence>
<dbReference type="InterPro" id="IPR007197">
    <property type="entry name" value="rSAM"/>
</dbReference>
<dbReference type="InterPro" id="IPR023885">
    <property type="entry name" value="4Fe4S-binding_SPASM_dom"/>
</dbReference>
<dbReference type="GO" id="GO:0051539">
    <property type="term" value="F:4 iron, 4 sulfur cluster binding"/>
    <property type="evidence" value="ECO:0007669"/>
    <property type="project" value="UniProtKB-KW"/>
</dbReference>
<dbReference type="Pfam" id="PF04055">
    <property type="entry name" value="Radical_SAM"/>
    <property type="match status" value="1"/>
</dbReference>
<comment type="cofactor">
    <cofactor evidence="1">
        <name>[4Fe-4S] cluster</name>
        <dbReference type="ChEBI" id="CHEBI:49883"/>
    </cofactor>
</comment>
<evidence type="ECO:0000256" key="1">
    <source>
        <dbReference type="ARBA" id="ARBA00001966"/>
    </source>
</evidence>
<dbReference type="PROSITE" id="PS51918">
    <property type="entry name" value="RADICAL_SAM"/>
    <property type="match status" value="1"/>
</dbReference>
<keyword evidence="6" id="KW-0411">Iron-sulfur</keyword>
<keyword evidence="5" id="KW-0408">Iron</keyword>
<proteinExistence type="predicted"/>
<dbReference type="EMBL" id="ABYK01000011">
    <property type="protein sequence ID" value="EDZ95309.1"/>
    <property type="molecule type" value="Genomic_DNA"/>
</dbReference>
<evidence type="ECO:0000256" key="3">
    <source>
        <dbReference type="ARBA" id="ARBA00022691"/>
    </source>
</evidence>
<evidence type="ECO:0000256" key="2">
    <source>
        <dbReference type="ARBA" id="ARBA00022485"/>
    </source>
</evidence>
<keyword evidence="9" id="KW-1185">Reference proteome</keyword>
<dbReference type="Pfam" id="PF13186">
    <property type="entry name" value="SPASM"/>
    <property type="match status" value="1"/>
</dbReference>
<comment type="caution">
    <text evidence="8">The sequence shown here is derived from an EMBL/GenBank/DDBJ whole genome shotgun (WGS) entry which is preliminary data.</text>
</comment>
<dbReference type="AlphaFoldDB" id="B5VZA8"/>
<evidence type="ECO:0000256" key="5">
    <source>
        <dbReference type="ARBA" id="ARBA00023004"/>
    </source>
</evidence>
<dbReference type="PANTHER" id="PTHR11228">
    <property type="entry name" value="RADICAL SAM DOMAIN PROTEIN"/>
    <property type="match status" value="1"/>
</dbReference>
<keyword evidence="2" id="KW-0004">4Fe-4S</keyword>
<dbReference type="GO" id="GO:0046872">
    <property type="term" value="F:metal ion binding"/>
    <property type="evidence" value="ECO:0007669"/>
    <property type="project" value="UniProtKB-KW"/>
</dbReference>
<organism evidence="8 9">
    <name type="scientific">Limnospira maxima CS-328</name>
    <dbReference type="NCBI Taxonomy" id="513049"/>
    <lineage>
        <taxon>Bacteria</taxon>
        <taxon>Bacillati</taxon>
        <taxon>Cyanobacteriota</taxon>
        <taxon>Cyanophyceae</taxon>
        <taxon>Oscillatoriophycideae</taxon>
        <taxon>Oscillatoriales</taxon>
        <taxon>Sirenicapillariaceae</taxon>
        <taxon>Limnospira</taxon>
    </lineage>
</organism>
<accession>B5VZA8</accession>
<dbReference type="InterPro" id="IPR058240">
    <property type="entry name" value="rSAM_sf"/>
</dbReference>
<dbReference type="CDD" id="cd01335">
    <property type="entry name" value="Radical_SAM"/>
    <property type="match status" value="1"/>
</dbReference>
<protein>
    <submittedName>
        <fullName evidence="8">Radical SAM domain protein</fullName>
    </submittedName>
</protein>
<dbReference type="SFLD" id="SFLDG01386">
    <property type="entry name" value="main_SPASM_domain-containing"/>
    <property type="match status" value="1"/>
</dbReference>
<evidence type="ECO:0000313" key="8">
    <source>
        <dbReference type="EMBL" id="EDZ95309.1"/>
    </source>
</evidence>
<keyword evidence="3" id="KW-0949">S-adenosyl-L-methionine</keyword>
<dbReference type="PANTHER" id="PTHR11228:SF7">
    <property type="entry name" value="PQQA PEPTIDE CYCLASE"/>
    <property type="match status" value="1"/>
</dbReference>
<dbReference type="PIRSF" id="PIRSF037420">
    <property type="entry name" value="PQQ_syn_pqqE"/>
    <property type="match status" value="1"/>
</dbReference>
<dbReference type="SFLD" id="SFLDS00029">
    <property type="entry name" value="Radical_SAM"/>
    <property type="match status" value="1"/>
</dbReference>
<dbReference type="Gene3D" id="3.20.20.70">
    <property type="entry name" value="Aldolase class I"/>
    <property type="match status" value="1"/>
</dbReference>
<dbReference type="NCBIfam" id="TIGR04085">
    <property type="entry name" value="rSAM_more_4Fe4S"/>
    <property type="match status" value="1"/>
</dbReference>
<dbReference type="Proteomes" id="UP000004061">
    <property type="component" value="Unassembled WGS sequence"/>
</dbReference>
<evidence type="ECO:0000256" key="6">
    <source>
        <dbReference type="ARBA" id="ARBA00023014"/>
    </source>
</evidence>
<dbReference type="SMART" id="SM00729">
    <property type="entry name" value="Elp3"/>
    <property type="match status" value="1"/>
</dbReference>
<evidence type="ECO:0000313" key="9">
    <source>
        <dbReference type="Proteomes" id="UP000004061"/>
    </source>
</evidence>
<reference evidence="8 9" key="1">
    <citation type="journal article" date="2011" name="Appl. Environ. Microbiol.">
        <title>Contribution of a Sodium Ion Gradient to Energy Conservation during Fermentation in the Cyanobacterium Arthrospira (Spirulina) maxima CS-328.</title>
        <authorList>
            <person name="Carrieri D."/>
            <person name="Ananyev G."/>
            <person name="Lenz O."/>
            <person name="Bryant D.A."/>
            <person name="Dismukes G.C."/>
        </authorList>
    </citation>
    <scope>NUCLEOTIDE SEQUENCE [LARGE SCALE GENOMIC DNA]</scope>
    <source>
        <strain evidence="8 9">CS-328</strain>
    </source>
</reference>
<keyword evidence="4" id="KW-0479">Metal-binding</keyword>
<sequence length="340" mass="38044">MSVKSNRINEDSVCCFRSISSKGIRVCWEILAKCNLSCHHCMVYSPIRKGPSLSRMLQIVEEMTRINVHKVLISGGEPFLFPFLEELCFALYEKGILVDINTNATQFTIEKLEGLKKMGVTELTISLDGSSKEIYEKCRPNANWFQVIENISNAVKLGFDVDIVFVPTKLNQHQLEETANLSCNLNCKSLTVAGLVRFEKAHQNWHSLALDKMELQNLYSRIKKLRSEISIPLRSNRIATSLPPTPCGAGESVLGIDAAGYVHPCPLYILQPSLQNDVIYRPLEEIVYSSEFQSLLPQVNSMNNCSSCPHNSTCKGGCFGVKQMLGLSFKNPDPICEISF</sequence>
<dbReference type="InterPro" id="IPR050377">
    <property type="entry name" value="Radical_SAM_PqqE_MftC-like"/>
</dbReference>
<dbReference type="RefSeq" id="WP_006668959.1">
    <property type="nucleotide sequence ID" value="NZ_ABYK01000011.1"/>
</dbReference>
<gene>
    <name evidence="8" type="ORF">AmaxDRAFT_1910</name>
</gene>
<dbReference type="GO" id="GO:0003824">
    <property type="term" value="F:catalytic activity"/>
    <property type="evidence" value="ECO:0007669"/>
    <property type="project" value="InterPro"/>
</dbReference>
<dbReference type="SUPFAM" id="SSF102114">
    <property type="entry name" value="Radical SAM enzymes"/>
    <property type="match status" value="1"/>
</dbReference>
<feature type="domain" description="Radical SAM core" evidence="7">
    <location>
        <begin position="20"/>
        <end position="232"/>
    </location>
</feature>
<dbReference type="InterPro" id="IPR013785">
    <property type="entry name" value="Aldolase_TIM"/>
</dbReference>
<name>B5VZA8_LIMMA</name>
<dbReference type="InterPro" id="IPR006638">
    <property type="entry name" value="Elp3/MiaA/NifB-like_rSAM"/>
</dbReference>